<feature type="transmembrane region" description="Helical" evidence="1">
    <location>
        <begin position="178"/>
        <end position="199"/>
    </location>
</feature>
<proteinExistence type="predicted"/>
<feature type="transmembrane region" description="Helical" evidence="1">
    <location>
        <begin position="417"/>
        <end position="436"/>
    </location>
</feature>
<evidence type="ECO:0008006" key="4">
    <source>
        <dbReference type="Google" id="ProtNLM"/>
    </source>
</evidence>
<feature type="transmembrane region" description="Helical" evidence="1">
    <location>
        <begin position="127"/>
        <end position="148"/>
    </location>
</feature>
<evidence type="ECO:0000313" key="3">
    <source>
        <dbReference type="Proteomes" id="UP001335100"/>
    </source>
</evidence>
<dbReference type="RefSeq" id="WP_330074383.1">
    <property type="nucleotide sequence ID" value="NZ_JAZDQJ010000008.1"/>
</dbReference>
<sequence length="498" mass="53920">MMKTTHVTGAWWARGISASVLIVLTSATLLYGIYLIVGNTPAEGGAGWDGRVYLYYAQMAGFGEPVAGDPYRTIRLSGFLPIIGAASRGFSVEQLIAFQMFFNIGLISLAMALLHDTLRQLGVSPKVALLTLLTAVASWSALVMPVFYPILSDHMALALSCLCLWCWVRSFQTMLYILVAYCLWVMPGLFIVPLILAGMPRSQADQPDGVNRPYLVYILFGLALLAVFPALYKMIENIPDYLVEGHGSTQGGQTSALSLRLVSSGTLLGSVALVLWFGAKALSDSAVWRSINPGATIMAMVFFAFSALAMYFLVDWSANFNGPPLMLFMLLQSLSAPFKPAAAHFLYFGPVIAMAIIACVGWAIGRKPSPPRALLVCMLGFLPVLALGSESRQWIGVLPIAAVLVGLADFSRLQRVLSLVVAMALIIPAVGLHSGVETALAESLSFQSGAWQYYFSRQGPWMSLQSYQIGAALLIVYVLLMFGARHYDKSRSNQAALV</sequence>
<feature type="transmembrane region" description="Helical" evidence="1">
    <location>
        <begin position="344"/>
        <end position="365"/>
    </location>
</feature>
<keyword evidence="1" id="KW-1133">Transmembrane helix</keyword>
<dbReference type="EMBL" id="JAZDQJ010000008">
    <property type="protein sequence ID" value="MEE1933553.1"/>
    <property type="molecule type" value="Genomic_DNA"/>
</dbReference>
<keyword evidence="3" id="KW-1185">Reference proteome</keyword>
<protein>
    <recommendedName>
        <fullName evidence="4">DUF2029 domain-containing protein</fullName>
    </recommendedName>
</protein>
<feature type="transmembrane region" description="Helical" evidence="1">
    <location>
        <begin position="257"/>
        <end position="279"/>
    </location>
</feature>
<feature type="transmembrane region" description="Helical" evidence="1">
    <location>
        <begin position="394"/>
        <end position="410"/>
    </location>
</feature>
<feature type="transmembrane region" description="Helical" evidence="1">
    <location>
        <begin position="372"/>
        <end position="388"/>
    </location>
</feature>
<feature type="transmembrane region" description="Helical" evidence="1">
    <location>
        <begin position="96"/>
        <end position="115"/>
    </location>
</feature>
<keyword evidence="1" id="KW-0472">Membrane</keyword>
<evidence type="ECO:0000256" key="1">
    <source>
        <dbReference type="SAM" id="Phobius"/>
    </source>
</evidence>
<comment type="caution">
    <text evidence="2">The sequence shown here is derived from an EMBL/GenBank/DDBJ whole genome shotgun (WGS) entry which is preliminary data.</text>
</comment>
<accession>A0ABU7HPX6</accession>
<gene>
    <name evidence="2" type="ORF">V0R50_10000</name>
</gene>
<reference evidence="2 3" key="1">
    <citation type="submission" date="2024-01" db="EMBL/GenBank/DDBJ databases">
        <title>Unpublished Manusciprt.</title>
        <authorList>
            <person name="Duman M."/>
            <person name="Valdes E.G."/>
            <person name="Ajmi N."/>
            <person name="Altun S."/>
            <person name="Saticioglu I.B."/>
        </authorList>
    </citation>
    <scope>NUCLEOTIDE SEQUENCE [LARGE SCALE GENOMIC DNA]</scope>
    <source>
        <strain evidence="2 3">148P</strain>
    </source>
</reference>
<feature type="transmembrane region" description="Helical" evidence="1">
    <location>
        <begin position="214"/>
        <end position="232"/>
    </location>
</feature>
<dbReference type="Proteomes" id="UP001335100">
    <property type="component" value="Unassembled WGS sequence"/>
</dbReference>
<feature type="transmembrane region" description="Helical" evidence="1">
    <location>
        <begin position="466"/>
        <end position="484"/>
    </location>
</feature>
<keyword evidence="1" id="KW-0812">Transmembrane</keyword>
<evidence type="ECO:0000313" key="2">
    <source>
        <dbReference type="EMBL" id="MEE1933553.1"/>
    </source>
</evidence>
<organism evidence="2 3">
    <name type="scientific">Pseudomonas ulcerans</name>
    <dbReference type="NCBI Taxonomy" id="3115852"/>
    <lineage>
        <taxon>Bacteria</taxon>
        <taxon>Pseudomonadati</taxon>
        <taxon>Pseudomonadota</taxon>
        <taxon>Gammaproteobacteria</taxon>
        <taxon>Pseudomonadales</taxon>
        <taxon>Pseudomonadaceae</taxon>
        <taxon>Pseudomonas</taxon>
    </lineage>
</organism>
<name>A0ABU7HPX6_9PSED</name>
<feature type="transmembrane region" description="Helical" evidence="1">
    <location>
        <begin position="12"/>
        <end position="37"/>
    </location>
</feature>
<feature type="transmembrane region" description="Helical" evidence="1">
    <location>
        <begin position="291"/>
        <end position="313"/>
    </location>
</feature>